<dbReference type="AlphaFoldDB" id="A0A2H3CR18"/>
<feature type="compositionally biased region" description="Low complexity" evidence="1">
    <location>
        <begin position="63"/>
        <end position="80"/>
    </location>
</feature>
<evidence type="ECO:0000313" key="2">
    <source>
        <dbReference type="EMBL" id="PBK83844.1"/>
    </source>
</evidence>
<dbReference type="Proteomes" id="UP000217790">
    <property type="component" value="Unassembled WGS sequence"/>
</dbReference>
<gene>
    <name evidence="2" type="ORF">ARMGADRAFT_1018915</name>
</gene>
<keyword evidence="3" id="KW-1185">Reference proteome</keyword>
<dbReference type="EMBL" id="KZ293703">
    <property type="protein sequence ID" value="PBK83844.1"/>
    <property type="molecule type" value="Genomic_DNA"/>
</dbReference>
<evidence type="ECO:0000256" key="1">
    <source>
        <dbReference type="SAM" id="MobiDB-lite"/>
    </source>
</evidence>
<accession>A0A2H3CR18</accession>
<reference evidence="3" key="1">
    <citation type="journal article" date="2017" name="Nat. Ecol. Evol.">
        <title>Genome expansion and lineage-specific genetic innovations in the forest pathogenic fungi Armillaria.</title>
        <authorList>
            <person name="Sipos G."/>
            <person name="Prasanna A.N."/>
            <person name="Walter M.C."/>
            <person name="O'Connor E."/>
            <person name="Balint B."/>
            <person name="Krizsan K."/>
            <person name="Kiss B."/>
            <person name="Hess J."/>
            <person name="Varga T."/>
            <person name="Slot J."/>
            <person name="Riley R."/>
            <person name="Boka B."/>
            <person name="Rigling D."/>
            <person name="Barry K."/>
            <person name="Lee J."/>
            <person name="Mihaltcheva S."/>
            <person name="LaButti K."/>
            <person name="Lipzen A."/>
            <person name="Waldron R."/>
            <person name="Moloney N.M."/>
            <person name="Sperisen C."/>
            <person name="Kredics L."/>
            <person name="Vagvoelgyi C."/>
            <person name="Patrignani A."/>
            <person name="Fitzpatrick D."/>
            <person name="Nagy I."/>
            <person name="Doyle S."/>
            <person name="Anderson J.B."/>
            <person name="Grigoriev I.V."/>
            <person name="Gueldener U."/>
            <person name="Muensterkoetter M."/>
            <person name="Nagy L.G."/>
        </authorList>
    </citation>
    <scope>NUCLEOTIDE SEQUENCE [LARGE SCALE GENOMIC DNA]</scope>
    <source>
        <strain evidence="3">Ar21-2</strain>
    </source>
</reference>
<organism evidence="2 3">
    <name type="scientific">Armillaria gallica</name>
    <name type="common">Bulbous honey fungus</name>
    <name type="synonym">Armillaria bulbosa</name>
    <dbReference type="NCBI Taxonomy" id="47427"/>
    <lineage>
        <taxon>Eukaryota</taxon>
        <taxon>Fungi</taxon>
        <taxon>Dikarya</taxon>
        <taxon>Basidiomycota</taxon>
        <taxon>Agaricomycotina</taxon>
        <taxon>Agaricomycetes</taxon>
        <taxon>Agaricomycetidae</taxon>
        <taxon>Agaricales</taxon>
        <taxon>Marasmiineae</taxon>
        <taxon>Physalacriaceae</taxon>
        <taxon>Armillaria</taxon>
    </lineage>
</organism>
<name>A0A2H3CR18_ARMGA</name>
<proteinExistence type="predicted"/>
<dbReference type="InParanoid" id="A0A2H3CR18"/>
<sequence>MVGHARPSYSTKIPSVDGSYHSLFKQYLPVDLSQYPFVHRRTGGDQERATRLGNVGDEASRKSLSGTGLPSPSSSLPSYSRTPKRSVSLDVLSPYRFPYNT</sequence>
<feature type="region of interest" description="Disordered" evidence="1">
    <location>
        <begin position="41"/>
        <end position="85"/>
    </location>
</feature>
<evidence type="ECO:0000313" key="3">
    <source>
        <dbReference type="Proteomes" id="UP000217790"/>
    </source>
</evidence>
<protein>
    <submittedName>
        <fullName evidence="2">Uncharacterized protein</fullName>
    </submittedName>
</protein>